<accession>A0ABN1P401</accession>
<gene>
    <name evidence="5" type="ORF">GCM10009559_06140</name>
</gene>
<dbReference type="EMBL" id="BAAAHP010000014">
    <property type="protein sequence ID" value="GAA0922532.1"/>
    <property type="molecule type" value="Genomic_DNA"/>
</dbReference>
<reference evidence="5 6" key="1">
    <citation type="journal article" date="2019" name="Int. J. Syst. Evol. Microbiol.">
        <title>The Global Catalogue of Microorganisms (GCM) 10K type strain sequencing project: providing services to taxonomists for standard genome sequencing and annotation.</title>
        <authorList>
            <consortium name="The Broad Institute Genomics Platform"/>
            <consortium name="The Broad Institute Genome Sequencing Center for Infectious Disease"/>
            <person name="Wu L."/>
            <person name="Ma J."/>
        </authorList>
    </citation>
    <scope>NUCLEOTIDE SEQUENCE [LARGE SCALE GENOMIC DNA]</scope>
    <source>
        <strain evidence="5 6">JCM 11117</strain>
    </source>
</reference>
<evidence type="ECO:0000256" key="2">
    <source>
        <dbReference type="ARBA" id="ARBA00023002"/>
    </source>
</evidence>
<evidence type="ECO:0000313" key="5">
    <source>
        <dbReference type="EMBL" id="GAA0922532.1"/>
    </source>
</evidence>
<evidence type="ECO:0000256" key="1">
    <source>
        <dbReference type="ARBA" id="ARBA00001964"/>
    </source>
</evidence>
<dbReference type="InterPro" id="IPR033248">
    <property type="entry name" value="Transketolase_C"/>
</dbReference>
<keyword evidence="6" id="KW-1185">Reference proteome</keyword>
<dbReference type="PANTHER" id="PTHR43257">
    <property type="entry name" value="PYRUVATE DEHYDROGENASE E1 COMPONENT BETA SUBUNIT"/>
    <property type="match status" value="1"/>
</dbReference>
<dbReference type="Proteomes" id="UP001499967">
    <property type="component" value="Unassembled WGS sequence"/>
</dbReference>
<sequence>MAAEVVDLRVLRPLDEATVLDSVRRTHRLVVVDNAWRSGSISAEVAARVAEKGLYDLDAPIERVCGAEVPLPYPRHLEEAALPAVADVVAAARRAIG</sequence>
<evidence type="ECO:0000259" key="4">
    <source>
        <dbReference type="Pfam" id="PF02780"/>
    </source>
</evidence>
<evidence type="ECO:0000256" key="3">
    <source>
        <dbReference type="ARBA" id="ARBA00023052"/>
    </source>
</evidence>
<protein>
    <recommendedName>
        <fullName evidence="4">Transketolase C-terminal domain-containing protein</fullName>
    </recommendedName>
</protein>
<proteinExistence type="predicted"/>
<dbReference type="Gene3D" id="3.40.50.920">
    <property type="match status" value="1"/>
</dbReference>
<dbReference type="SUPFAM" id="SSF52922">
    <property type="entry name" value="TK C-terminal domain-like"/>
    <property type="match status" value="1"/>
</dbReference>
<dbReference type="InterPro" id="IPR009014">
    <property type="entry name" value="Transketo_C/PFOR_II"/>
</dbReference>
<evidence type="ECO:0000313" key="6">
    <source>
        <dbReference type="Proteomes" id="UP001499967"/>
    </source>
</evidence>
<comment type="caution">
    <text evidence="5">The sequence shown here is derived from an EMBL/GenBank/DDBJ whole genome shotgun (WGS) entry which is preliminary data.</text>
</comment>
<feature type="domain" description="Transketolase C-terminal" evidence="4">
    <location>
        <begin position="2"/>
        <end position="88"/>
    </location>
</feature>
<dbReference type="PANTHER" id="PTHR43257:SF2">
    <property type="entry name" value="PYRUVATE DEHYDROGENASE E1 COMPONENT SUBUNIT BETA"/>
    <property type="match status" value="1"/>
</dbReference>
<keyword evidence="2" id="KW-0560">Oxidoreductase</keyword>
<name>A0ABN1P401_9PSEU</name>
<keyword evidence="3" id="KW-0786">Thiamine pyrophosphate</keyword>
<organism evidence="5 6">
    <name type="scientific">Pseudonocardia zijingensis</name>
    <dbReference type="NCBI Taxonomy" id="153376"/>
    <lineage>
        <taxon>Bacteria</taxon>
        <taxon>Bacillati</taxon>
        <taxon>Actinomycetota</taxon>
        <taxon>Actinomycetes</taxon>
        <taxon>Pseudonocardiales</taxon>
        <taxon>Pseudonocardiaceae</taxon>
        <taxon>Pseudonocardia</taxon>
    </lineage>
</organism>
<comment type="cofactor">
    <cofactor evidence="1">
        <name>thiamine diphosphate</name>
        <dbReference type="ChEBI" id="CHEBI:58937"/>
    </cofactor>
</comment>
<dbReference type="Pfam" id="PF02780">
    <property type="entry name" value="Transketolase_C"/>
    <property type="match status" value="1"/>
</dbReference>